<dbReference type="EMBL" id="KV454006">
    <property type="protein sequence ID" value="ODQ44604.1"/>
    <property type="molecule type" value="Genomic_DNA"/>
</dbReference>
<feature type="transmembrane region" description="Helical" evidence="8">
    <location>
        <begin position="12"/>
        <end position="33"/>
    </location>
</feature>
<comment type="subcellular location">
    <subcellularLocation>
        <location evidence="1">Golgi apparatus membrane</location>
        <topology evidence="1">Single-pass type II membrane protein</topology>
    </subcellularLocation>
</comment>
<evidence type="ECO:0000256" key="4">
    <source>
        <dbReference type="ARBA" id="ARBA00022989"/>
    </source>
</evidence>
<reference evidence="9 10" key="1">
    <citation type="journal article" date="2016" name="Proc. Natl. Acad. Sci. U.S.A.">
        <title>Comparative genomics of biotechnologically important yeasts.</title>
        <authorList>
            <person name="Riley R."/>
            <person name="Haridas S."/>
            <person name="Wolfe K.H."/>
            <person name="Lopes M.R."/>
            <person name="Hittinger C.T."/>
            <person name="Goeker M."/>
            <person name="Salamov A.A."/>
            <person name="Wisecaver J.H."/>
            <person name="Long T.M."/>
            <person name="Calvey C.H."/>
            <person name="Aerts A.L."/>
            <person name="Barry K.W."/>
            <person name="Choi C."/>
            <person name="Clum A."/>
            <person name="Coughlan A.Y."/>
            <person name="Deshpande S."/>
            <person name="Douglass A.P."/>
            <person name="Hanson S.J."/>
            <person name="Klenk H.-P."/>
            <person name="LaButti K.M."/>
            <person name="Lapidus A."/>
            <person name="Lindquist E.A."/>
            <person name="Lipzen A.M."/>
            <person name="Meier-Kolthoff J.P."/>
            <person name="Ohm R.A."/>
            <person name="Otillar R.P."/>
            <person name="Pangilinan J.L."/>
            <person name="Peng Y."/>
            <person name="Rokas A."/>
            <person name="Rosa C.A."/>
            <person name="Scheuner C."/>
            <person name="Sibirny A.A."/>
            <person name="Slot J.C."/>
            <person name="Stielow J.B."/>
            <person name="Sun H."/>
            <person name="Kurtzman C.P."/>
            <person name="Blackwell M."/>
            <person name="Grigoriev I.V."/>
            <person name="Jeffries T.W."/>
        </authorList>
    </citation>
    <scope>NUCLEOTIDE SEQUENCE [LARGE SCALE GENOMIC DNA]</scope>
    <source>
        <strain evidence="9 10">NRRL Y-2026</strain>
    </source>
</reference>
<accession>A0A1E3NEQ0</accession>
<evidence type="ECO:0000256" key="2">
    <source>
        <dbReference type="ARBA" id="ARBA00022692"/>
    </source>
</evidence>
<evidence type="ECO:0000256" key="3">
    <source>
        <dbReference type="ARBA" id="ARBA00022968"/>
    </source>
</evidence>
<dbReference type="Pfam" id="PF03452">
    <property type="entry name" value="Anp1"/>
    <property type="match status" value="1"/>
</dbReference>
<dbReference type="STRING" id="763406.A0A1E3NEQ0"/>
<dbReference type="GO" id="GO:0000136">
    <property type="term" value="C:mannan polymerase complex"/>
    <property type="evidence" value="ECO:0007669"/>
    <property type="project" value="TreeGrafter"/>
</dbReference>
<keyword evidence="3" id="KW-0735">Signal-anchor</keyword>
<gene>
    <name evidence="9" type="ORF">PICMEDRAFT_18016</name>
</gene>
<dbReference type="AlphaFoldDB" id="A0A1E3NEQ0"/>
<evidence type="ECO:0000256" key="1">
    <source>
        <dbReference type="ARBA" id="ARBA00004323"/>
    </source>
</evidence>
<evidence type="ECO:0000256" key="7">
    <source>
        <dbReference type="ARBA" id="ARBA00037964"/>
    </source>
</evidence>
<evidence type="ECO:0000313" key="10">
    <source>
        <dbReference type="Proteomes" id="UP000094455"/>
    </source>
</evidence>
<dbReference type="PANTHER" id="PTHR43083:SF2">
    <property type="entry name" value="MANNAN POLYMERASE II COMPLEX ANP1 SUBUNIT"/>
    <property type="match status" value="1"/>
</dbReference>
<evidence type="ECO:0008006" key="11">
    <source>
        <dbReference type="Google" id="ProtNLM"/>
    </source>
</evidence>
<keyword evidence="2 8" id="KW-0812">Transmembrane</keyword>
<dbReference type="GeneID" id="30178538"/>
<dbReference type="RefSeq" id="XP_019015717.1">
    <property type="nucleotide sequence ID" value="XM_019161851.1"/>
</dbReference>
<proteinExistence type="inferred from homology"/>
<dbReference type="SUPFAM" id="SSF53448">
    <property type="entry name" value="Nucleotide-diphospho-sugar transferases"/>
    <property type="match status" value="1"/>
</dbReference>
<keyword evidence="4 8" id="KW-1133">Transmembrane helix</keyword>
<dbReference type="GO" id="GO:0000032">
    <property type="term" value="P:cell wall mannoprotein biosynthetic process"/>
    <property type="evidence" value="ECO:0007669"/>
    <property type="project" value="TreeGrafter"/>
</dbReference>
<evidence type="ECO:0000256" key="6">
    <source>
        <dbReference type="ARBA" id="ARBA00023136"/>
    </source>
</evidence>
<dbReference type="InterPro" id="IPR029044">
    <property type="entry name" value="Nucleotide-diphossugar_trans"/>
</dbReference>
<keyword evidence="6 8" id="KW-0472">Membrane</keyword>
<dbReference type="Proteomes" id="UP000094455">
    <property type="component" value="Unassembled WGS sequence"/>
</dbReference>
<dbReference type="InterPro" id="IPR052086">
    <property type="entry name" value="Mannan_Polymerase_Subunit"/>
</dbReference>
<evidence type="ECO:0000256" key="8">
    <source>
        <dbReference type="SAM" id="Phobius"/>
    </source>
</evidence>
<organism evidence="9 10">
    <name type="scientific">Pichia membranifaciens NRRL Y-2026</name>
    <dbReference type="NCBI Taxonomy" id="763406"/>
    <lineage>
        <taxon>Eukaryota</taxon>
        <taxon>Fungi</taxon>
        <taxon>Dikarya</taxon>
        <taxon>Ascomycota</taxon>
        <taxon>Saccharomycotina</taxon>
        <taxon>Pichiomycetes</taxon>
        <taxon>Pichiales</taxon>
        <taxon>Pichiaceae</taxon>
        <taxon>Pichia</taxon>
    </lineage>
</organism>
<dbReference type="GO" id="GO:0006487">
    <property type="term" value="P:protein N-linked glycosylation"/>
    <property type="evidence" value="ECO:0007669"/>
    <property type="project" value="TreeGrafter"/>
</dbReference>
<dbReference type="FunFam" id="3.90.550.10:FF:000017">
    <property type="entry name" value="Mannan polymerase II complex ANP1 subunit"/>
    <property type="match status" value="1"/>
</dbReference>
<evidence type="ECO:0000256" key="5">
    <source>
        <dbReference type="ARBA" id="ARBA00023034"/>
    </source>
</evidence>
<evidence type="ECO:0000313" key="9">
    <source>
        <dbReference type="EMBL" id="ODQ44604.1"/>
    </source>
</evidence>
<dbReference type="OrthoDB" id="204164at2759"/>
<keyword evidence="5" id="KW-0333">Golgi apparatus</keyword>
<comment type="similarity">
    <text evidence="7">Belongs to the ANP1/MMN9/VAN1 family.</text>
</comment>
<dbReference type="Gene3D" id="3.90.550.10">
    <property type="entry name" value="Spore Coat Polysaccharide Biosynthesis Protein SpsA, Chain A"/>
    <property type="match status" value="1"/>
</dbReference>
<keyword evidence="10" id="KW-1185">Reference proteome</keyword>
<name>A0A1E3NEQ0_9ASCO</name>
<dbReference type="PANTHER" id="PTHR43083">
    <property type="entry name" value="MANNAN POLYMERASE II"/>
    <property type="match status" value="1"/>
</dbReference>
<protein>
    <recommendedName>
        <fullName evidence="11">Glycosyltransferase family 62 protein</fullName>
    </recommendedName>
</protein>
<dbReference type="GO" id="GO:0000009">
    <property type="term" value="F:alpha-1,6-mannosyltransferase activity"/>
    <property type="evidence" value="ECO:0007669"/>
    <property type="project" value="TreeGrafter"/>
</dbReference>
<sequence length="435" mass="50111">MPPEGLILKHTSFSLKSAFSIILTFFACSYLLYSWKGYLELKGNSLGDPTERERELYRPVLTEFPHEEVSYIDLKQDVQATAYGWQNNERVLFLVPLRDAAAHLPMFFSHMSNMTYPHGLIDLAFLVSDSKDKTLEVLNESLKAIQESSNPDMPFGEIEIFEKDFGQAVGQGFSDRHGFEAQGPRRKNMAKARNWLTAVSLKPHHSWVYWRDVDVETIPPTIIEDLMSHDKDVIVPNVWRPLPDWLGQQQPYDLNSWQESDGGLQLAESLDEDAVIVEGYPAFATWRPHLAYLRDPYGDPRTELQLDGIGGVSILAKASVFRKGAHFPAFSFEKHAETEGLGKMCKKMGLEVVGLPHYVIWHIYEPSDDDLRHMEWMAQEEVRKEKEGEVREIYDKNFKVGFELIGDVWENEKKRILKNSDPFELQRPVFVDWSE</sequence>